<evidence type="ECO:0000313" key="2">
    <source>
        <dbReference type="Proteomes" id="UP000003676"/>
    </source>
</evidence>
<protein>
    <submittedName>
        <fullName evidence="1">Uncharacterized protein</fullName>
    </submittedName>
</protein>
<accession>B6WPN6</accession>
<organism evidence="1 2">
    <name type="scientific">Desulfovibrio piger ATCC 29098</name>
    <dbReference type="NCBI Taxonomy" id="411464"/>
    <lineage>
        <taxon>Bacteria</taxon>
        <taxon>Pseudomonadati</taxon>
        <taxon>Thermodesulfobacteriota</taxon>
        <taxon>Desulfovibrionia</taxon>
        <taxon>Desulfovibrionales</taxon>
        <taxon>Desulfovibrionaceae</taxon>
        <taxon>Desulfovibrio</taxon>
    </lineage>
</organism>
<dbReference type="HOGENOM" id="CLU_2751235_0_0_7"/>
<proteinExistence type="predicted"/>
<dbReference type="EMBL" id="ABXU01000001">
    <property type="protein sequence ID" value="EEB34997.1"/>
    <property type="molecule type" value="Genomic_DNA"/>
</dbReference>
<dbReference type="Proteomes" id="UP000003676">
    <property type="component" value="Unassembled WGS sequence"/>
</dbReference>
<comment type="caution">
    <text evidence="1">The sequence shown here is derived from an EMBL/GenBank/DDBJ whole genome shotgun (WGS) entry which is preliminary data.</text>
</comment>
<dbReference type="AlphaFoldDB" id="B6WPN6"/>
<name>B6WPN6_9BACT</name>
<evidence type="ECO:0000313" key="1">
    <source>
        <dbReference type="EMBL" id="EEB34997.1"/>
    </source>
</evidence>
<reference evidence="1 2" key="2">
    <citation type="submission" date="2008-10" db="EMBL/GenBank/DDBJ databases">
        <authorList>
            <person name="Fulton L."/>
            <person name="Clifton S."/>
            <person name="Fulton B."/>
            <person name="Xu J."/>
            <person name="Minx P."/>
            <person name="Pepin K.H."/>
            <person name="Johnson M."/>
            <person name="Bhonagiri V."/>
            <person name="Nash W.E."/>
            <person name="Mardis E.R."/>
            <person name="Wilson R.K."/>
        </authorList>
    </citation>
    <scope>NUCLEOTIDE SEQUENCE [LARGE SCALE GENOMIC DNA]</scope>
    <source>
        <strain evidence="1 2">ATCC 29098</strain>
    </source>
</reference>
<gene>
    <name evidence="1" type="ORF">DESPIG_00001</name>
</gene>
<reference evidence="1 2" key="1">
    <citation type="submission" date="2008-10" db="EMBL/GenBank/DDBJ databases">
        <title>Draft genome sequence of Desulvovibrio piger (ATCC 29098).</title>
        <authorList>
            <person name="Sudarsanam P."/>
            <person name="Ley R."/>
            <person name="Guruge J."/>
            <person name="Turnbaugh P.J."/>
            <person name="Mahowald M."/>
            <person name="Liep D."/>
            <person name="Gordon J."/>
        </authorList>
    </citation>
    <scope>NUCLEOTIDE SEQUENCE [LARGE SCALE GENOMIC DNA]</scope>
    <source>
        <strain evidence="1 2">ATCC 29098</strain>
    </source>
</reference>
<sequence>MANVLSWRYRYLCSRTGGPGGILVPPAAASPFSLKSAVPGELSSCRKGAAYRFGAAQRIKEIYHAGSHHR</sequence>